<dbReference type="Pfam" id="PF00155">
    <property type="entry name" value="Aminotran_1_2"/>
    <property type="match status" value="1"/>
</dbReference>
<dbReference type="CDD" id="cd00609">
    <property type="entry name" value="AAT_like"/>
    <property type="match status" value="1"/>
</dbReference>
<dbReference type="FunFam" id="3.40.640.10:FF:000053">
    <property type="entry name" value="Aminotransferase, class I"/>
    <property type="match status" value="1"/>
</dbReference>
<sequence>MVIDYDSYLTETALSRKPSPIRALVPLTRLPGMISLGAGSPNPETFPLAGLSFRLQSGETLELSPQQTRDALQYTNTTGLPALNAQLVELQRTEHRPPRECSLCVTTGSQDALSFAFNSLLKPGDDLLLESPTYSGSLAFLQPLGLRLHGVPLDGDGLIPAELRRILAEWPVSERPRPKILYTIPTGGNPSGASLTQERKREIYAIAQEYGLLLLEDDPYYYLQFSPERVPSFLSMDVDGRVLRFDSTSKLVAAGIRLGWVTGPAPLVQRIELNLQAQSLHASALSQAILLRLFEHWGGVEGFLAHTLTVADFYKKRRDTFCRLADKHLKGLVEWSVPNAGMFIWMRVPGTEDTESLIKEKAVEAKVLMLPGAAFMPNGEKSNFVRASFSMPSEEDMDEALRRFAELLKQ</sequence>
<comment type="similarity">
    <text evidence="2">Belongs to the class-I pyridoxal-phosphate-dependent aminotransferase family.</text>
</comment>
<comment type="cofactor">
    <cofactor evidence="1">
        <name>pyridoxal 5'-phosphate</name>
        <dbReference type="ChEBI" id="CHEBI:597326"/>
    </cofactor>
</comment>
<dbReference type="InterPro" id="IPR004839">
    <property type="entry name" value="Aminotransferase_I/II_large"/>
</dbReference>
<name>A0A7S1AMU1_NOCSC</name>
<dbReference type="Gene3D" id="3.40.640.10">
    <property type="entry name" value="Type I PLP-dependent aspartate aminotransferase-like (Major domain)"/>
    <property type="match status" value="1"/>
</dbReference>
<dbReference type="SUPFAM" id="SSF53383">
    <property type="entry name" value="PLP-dependent transferases"/>
    <property type="match status" value="1"/>
</dbReference>
<proteinExistence type="inferred from homology"/>
<evidence type="ECO:0000256" key="3">
    <source>
        <dbReference type="ARBA" id="ARBA00011738"/>
    </source>
</evidence>
<evidence type="ECO:0000313" key="8">
    <source>
        <dbReference type="EMBL" id="CAD8859559.1"/>
    </source>
</evidence>
<gene>
    <name evidence="8" type="ORF">NSCI0253_LOCUS33913</name>
</gene>
<accession>A0A7S1AMU1</accession>
<dbReference type="GO" id="GO:0008483">
    <property type="term" value="F:transaminase activity"/>
    <property type="evidence" value="ECO:0007669"/>
    <property type="project" value="UniProtKB-KW"/>
</dbReference>
<protein>
    <recommendedName>
        <fullName evidence="7">Aminotransferase class I/classII large domain-containing protein</fullName>
    </recommendedName>
</protein>
<dbReference type="InterPro" id="IPR015424">
    <property type="entry name" value="PyrdxlP-dep_Trfase"/>
</dbReference>
<dbReference type="PANTHER" id="PTHR42790:SF19">
    <property type="entry name" value="KYNURENINE_ALPHA-AMINOADIPATE AMINOTRANSFERASE, MITOCHONDRIAL"/>
    <property type="match status" value="1"/>
</dbReference>
<dbReference type="Gene3D" id="3.90.1150.10">
    <property type="entry name" value="Aspartate Aminotransferase, domain 1"/>
    <property type="match status" value="1"/>
</dbReference>
<dbReference type="InterPro" id="IPR050859">
    <property type="entry name" value="Class-I_PLP-dep_aminotransf"/>
</dbReference>
<comment type="subunit">
    <text evidence="3">Homodimer.</text>
</comment>
<feature type="domain" description="Aminotransferase class I/classII large" evidence="7">
    <location>
        <begin position="66"/>
        <end position="404"/>
    </location>
</feature>
<keyword evidence="5" id="KW-0808">Transferase</keyword>
<dbReference type="InterPro" id="IPR015421">
    <property type="entry name" value="PyrdxlP-dep_Trfase_major"/>
</dbReference>
<organism evidence="8">
    <name type="scientific">Noctiluca scintillans</name>
    <name type="common">Sea sparkle</name>
    <name type="synonym">Red tide dinoflagellate</name>
    <dbReference type="NCBI Taxonomy" id="2966"/>
    <lineage>
        <taxon>Eukaryota</taxon>
        <taxon>Sar</taxon>
        <taxon>Alveolata</taxon>
        <taxon>Dinophyceae</taxon>
        <taxon>Noctilucales</taxon>
        <taxon>Noctilucaceae</taxon>
        <taxon>Noctiluca</taxon>
    </lineage>
</organism>
<reference evidence="8" key="1">
    <citation type="submission" date="2021-01" db="EMBL/GenBank/DDBJ databases">
        <authorList>
            <person name="Corre E."/>
            <person name="Pelletier E."/>
            <person name="Niang G."/>
            <person name="Scheremetjew M."/>
            <person name="Finn R."/>
            <person name="Kale V."/>
            <person name="Holt S."/>
            <person name="Cochrane G."/>
            <person name="Meng A."/>
            <person name="Brown T."/>
            <person name="Cohen L."/>
        </authorList>
    </citation>
    <scope>NUCLEOTIDE SEQUENCE</scope>
</reference>
<evidence type="ECO:0000256" key="2">
    <source>
        <dbReference type="ARBA" id="ARBA00007441"/>
    </source>
</evidence>
<dbReference type="PANTHER" id="PTHR42790">
    <property type="entry name" value="AMINOTRANSFERASE"/>
    <property type="match status" value="1"/>
</dbReference>
<keyword evidence="6" id="KW-0663">Pyridoxal phosphate</keyword>
<dbReference type="FunFam" id="3.90.1150.10:FF:000166">
    <property type="entry name" value="Kynurenine/alpha-aminoadipate aminotransferase, mitochondrial"/>
    <property type="match status" value="1"/>
</dbReference>
<evidence type="ECO:0000256" key="5">
    <source>
        <dbReference type="ARBA" id="ARBA00022679"/>
    </source>
</evidence>
<dbReference type="GO" id="GO:1901605">
    <property type="term" value="P:alpha-amino acid metabolic process"/>
    <property type="evidence" value="ECO:0007669"/>
    <property type="project" value="TreeGrafter"/>
</dbReference>
<evidence type="ECO:0000259" key="7">
    <source>
        <dbReference type="Pfam" id="PF00155"/>
    </source>
</evidence>
<evidence type="ECO:0000256" key="4">
    <source>
        <dbReference type="ARBA" id="ARBA00022576"/>
    </source>
</evidence>
<keyword evidence="4" id="KW-0032">Aminotransferase</keyword>
<evidence type="ECO:0000256" key="6">
    <source>
        <dbReference type="ARBA" id="ARBA00022898"/>
    </source>
</evidence>
<dbReference type="GO" id="GO:0030170">
    <property type="term" value="F:pyridoxal phosphate binding"/>
    <property type="evidence" value="ECO:0007669"/>
    <property type="project" value="InterPro"/>
</dbReference>
<dbReference type="InterPro" id="IPR015422">
    <property type="entry name" value="PyrdxlP-dep_Trfase_small"/>
</dbReference>
<evidence type="ECO:0000256" key="1">
    <source>
        <dbReference type="ARBA" id="ARBA00001933"/>
    </source>
</evidence>
<dbReference type="EMBL" id="HBFQ01047584">
    <property type="protein sequence ID" value="CAD8859559.1"/>
    <property type="molecule type" value="Transcribed_RNA"/>
</dbReference>
<dbReference type="AlphaFoldDB" id="A0A7S1AMU1"/>